<dbReference type="EMBL" id="JAAITT010000051">
    <property type="protein sequence ID" value="NSJ51918.1"/>
    <property type="molecule type" value="Genomic_DNA"/>
</dbReference>
<dbReference type="PANTHER" id="PTHR42760">
    <property type="entry name" value="SHORT-CHAIN DEHYDROGENASES/REDUCTASES FAMILY MEMBER"/>
    <property type="match status" value="1"/>
</dbReference>
<comment type="similarity">
    <text evidence="1 2">Belongs to the short-chain dehydrogenases/reductases (SDR) family.</text>
</comment>
<dbReference type="CDD" id="cd05233">
    <property type="entry name" value="SDR_c"/>
    <property type="match status" value="1"/>
</dbReference>
<gene>
    <name evidence="3" type="ORF">G5B36_24915</name>
</gene>
<dbReference type="Gene3D" id="3.40.50.720">
    <property type="entry name" value="NAD(P)-binding Rossmann-like Domain"/>
    <property type="match status" value="1"/>
</dbReference>
<dbReference type="InterPro" id="IPR002347">
    <property type="entry name" value="SDR_fam"/>
</dbReference>
<dbReference type="SUPFAM" id="SSF51735">
    <property type="entry name" value="NAD(P)-binding Rossmann-fold domains"/>
    <property type="match status" value="1"/>
</dbReference>
<sequence>MKEDRIVLITGGTRGIGLETAKRFLEYGNKVVVASIDDEETVQAALDELGPLGEVTYFKLDVSDEKNCKEVVDKTVQMYGAVDVLCNIAGIVGELKTPLEADLQKVNDVIQVDLMGTIYMSVHAGRYMKEKGKGVILNTSSICGYLATNVSVGYHAAKAGVNLVTKVFAKELGPYGIRCAAVAPATVRTRLMDPSIEEEARTFHMKQRVEEPEEIAGVFHLLSLDEASAINGTTVMAEDGFCSFKGVW</sequence>
<dbReference type="PRINTS" id="PR00081">
    <property type="entry name" value="GDHRDH"/>
</dbReference>
<evidence type="ECO:0000313" key="4">
    <source>
        <dbReference type="Proteomes" id="UP000669239"/>
    </source>
</evidence>
<dbReference type="RefSeq" id="WP_165641962.1">
    <property type="nucleotide sequence ID" value="NZ_JAAITT010000051.1"/>
</dbReference>
<evidence type="ECO:0000256" key="2">
    <source>
        <dbReference type="RuleBase" id="RU000363"/>
    </source>
</evidence>
<proteinExistence type="inferred from homology"/>
<dbReference type="Proteomes" id="UP000669239">
    <property type="component" value="Unassembled WGS sequence"/>
</dbReference>
<protein>
    <submittedName>
        <fullName evidence="3">SDR family oxidoreductase</fullName>
    </submittedName>
</protein>
<accession>A0ABX2HRC0</accession>
<organism evidence="3 4">
    <name type="scientific">Enterocloster aldenensis</name>
    <dbReference type="NCBI Taxonomy" id="358742"/>
    <lineage>
        <taxon>Bacteria</taxon>
        <taxon>Bacillati</taxon>
        <taxon>Bacillota</taxon>
        <taxon>Clostridia</taxon>
        <taxon>Lachnospirales</taxon>
        <taxon>Lachnospiraceae</taxon>
        <taxon>Enterocloster</taxon>
    </lineage>
</organism>
<evidence type="ECO:0000313" key="3">
    <source>
        <dbReference type="EMBL" id="NSJ51918.1"/>
    </source>
</evidence>
<dbReference type="Pfam" id="PF00106">
    <property type="entry name" value="adh_short"/>
    <property type="match status" value="1"/>
</dbReference>
<reference evidence="3 4" key="1">
    <citation type="journal article" date="2020" name="Cell Host Microbe">
        <title>Functional and Genomic Variation between Human-Derived Isolates of Lachnospiraceae Reveals Inter- and Intra-Species Diversity.</title>
        <authorList>
            <person name="Sorbara M.T."/>
            <person name="Littmann E.R."/>
            <person name="Fontana E."/>
            <person name="Moody T.U."/>
            <person name="Kohout C.E."/>
            <person name="Gjonbalaj M."/>
            <person name="Eaton V."/>
            <person name="Seok R."/>
            <person name="Leiner I.M."/>
            <person name="Pamer E.G."/>
        </authorList>
    </citation>
    <scope>NUCLEOTIDE SEQUENCE [LARGE SCALE GENOMIC DNA]</scope>
    <source>
        <strain evidence="3 4">MSK.1.17</strain>
    </source>
</reference>
<dbReference type="InterPro" id="IPR036291">
    <property type="entry name" value="NAD(P)-bd_dom_sf"/>
</dbReference>
<comment type="caution">
    <text evidence="3">The sequence shown here is derived from an EMBL/GenBank/DDBJ whole genome shotgun (WGS) entry which is preliminary data.</text>
</comment>
<dbReference type="PRINTS" id="PR00080">
    <property type="entry name" value="SDRFAMILY"/>
</dbReference>
<name>A0ABX2HRC0_9FIRM</name>
<keyword evidence="4" id="KW-1185">Reference proteome</keyword>
<evidence type="ECO:0000256" key="1">
    <source>
        <dbReference type="ARBA" id="ARBA00006484"/>
    </source>
</evidence>